<name>A0A380MCA2_9ACTO</name>
<dbReference type="EMBL" id="CP033905">
    <property type="protein sequence ID" value="AZR07431.1"/>
    <property type="molecule type" value="Genomic_DNA"/>
</dbReference>
<dbReference type="AlphaFoldDB" id="A0A380MCA2"/>
<organism evidence="1 2">
    <name type="scientific">Trueperella pyogenes</name>
    <dbReference type="NCBI Taxonomy" id="1661"/>
    <lineage>
        <taxon>Bacteria</taxon>
        <taxon>Bacillati</taxon>
        <taxon>Actinomycetota</taxon>
        <taxon>Actinomycetes</taxon>
        <taxon>Actinomycetales</taxon>
        <taxon>Actinomycetaceae</taxon>
        <taxon>Trueperella</taxon>
    </lineage>
</organism>
<evidence type="ECO:0000313" key="1">
    <source>
        <dbReference type="EMBL" id="AZR07431.1"/>
    </source>
</evidence>
<gene>
    <name evidence="1" type="ORF">EBQ10_09140</name>
</gene>
<dbReference type="InterPro" id="IPR009097">
    <property type="entry name" value="Cyclic_Pdiesterase"/>
</dbReference>
<dbReference type="Proteomes" id="UP000275951">
    <property type="component" value="Chromosome"/>
</dbReference>
<evidence type="ECO:0000313" key="2">
    <source>
        <dbReference type="Proteomes" id="UP000275951"/>
    </source>
</evidence>
<protein>
    <submittedName>
        <fullName evidence="1">Uncharacterized protein</fullName>
    </submittedName>
</protein>
<dbReference type="SUPFAM" id="SSF55144">
    <property type="entry name" value="LigT-like"/>
    <property type="match status" value="1"/>
</dbReference>
<accession>A0A380MCA2</accession>
<dbReference type="RefSeq" id="WP_108726150.1">
    <property type="nucleotide sequence ID" value="NZ_CP029001.1"/>
</dbReference>
<reference evidence="1 2" key="1">
    <citation type="submission" date="2018-11" db="EMBL/GenBank/DDBJ databases">
        <title>Multidrug-resistant genes are associated with an 42-kb island TGI1 carrying a complex class 1 integron in a Trueperella pyogenes.</title>
        <authorList>
            <person name="Dong W."/>
        </authorList>
    </citation>
    <scope>NUCLEOTIDE SEQUENCE [LARGE SCALE GENOMIC DNA]</scope>
    <source>
        <strain evidence="1 2">TP4</strain>
    </source>
</reference>
<proteinExistence type="predicted"/>
<sequence length="221" mass="23975">MHSFFTDPATHIGPEGQLHVWAMAKAEVRSALAPFAQACDAFDCLGLQPPSALHATVLRLAPHDGDVAAFCAAFRRECDGLGELHLPVQWPAVVEDSVICLGATTPQWDRLICATKRASIQAFGDEATPYNPPFSPHLTIAYGVCEGDDEPIVAALQQVRVHMLRDTDDGRTHDADDTAADAIGEDQFCTLDIDSVVLARVYQDRQVGTYTCDVLAEVSWV</sequence>
<dbReference type="Gene3D" id="3.90.1140.10">
    <property type="entry name" value="Cyclic phosphodiesterase"/>
    <property type="match status" value="1"/>
</dbReference>